<evidence type="ECO:0000259" key="4">
    <source>
        <dbReference type="Pfam" id="PF07250"/>
    </source>
</evidence>
<dbReference type="Proteomes" id="UP001485043">
    <property type="component" value="Unassembled WGS sequence"/>
</dbReference>
<dbReference type="Gene3D" id="2.130.10.80">
    <property type="entry name" value="Galactose oxidase/kelch, beta-propeller"/>
    <property type="match status" value="1"/>
</dbReference>
<feature type="transmembrane region" description="Helical" evidence="2">
    <location>
        <begin position="379"/>
        <end position="399"/>
    </location>
</feature>
<dbReference type="Pfam" id="PF09118">
    <property type="entry name" value="GO-like_E_set"/>
    <property type="match status" value="1"/>
</dbReference>
<feature type="transmembrane region" description="Helical" evidence="2">
    <location>
        <begin position="302"/>
        <end position="324"/>
    </location>
</feature>
<dbReference type="Pfam" id="PF01757">
    <property type="entry name" value="Acyl_transf_3"/>
    <property type="match status" value="1"/>
</dbReference>
<dbReference type="InterPro" id="IPR011043">
    <property type="entry name" value="Gal_Oxase/kelch_b-propeller"/>
</dbReference>
<protein>
    <submittedName>
        <fullName evidence="6">Uncharacterized protein</fullName>
    </submittedName>
</protein>
<organism evidence="6 7">
    <name type="scientific">Apatococcus fuscideae</name>
    <dbReference type="NCBI Taxonomy" id="2026836"/>
    <lineage>
        <taxon>Eukaryota</taxon>
        <taxon>Viridiplantae</taxon>
        <taxon>Chlorophyta</taxon>
        <taxon>core chlorophytes</taxon>
        <taxon>Trebouxiophyceae</taxon>
        <taxon>Chlorellales</taxon>
        <taxon>Chlorellaceae</taxon>
        <taxon>Apatococcus</taxon>
    </lineage>
</organism>
<feature type="transmembrane region" description="Helical" evidence="2">
    <location>
        <begin position="184"/>
        <end position="211"/>
    </location>
</feature>
<dbReference type="InterPro" id="IPR014756">
    <property type="entry name" value="Ig_E-set"/>
</dbReference>
<dbReference type="EMBL" id="JALJOV010000451">
    <property type="protein sequence ID" value="KAK9863598.1"/>
    <property type="molecule type" value="Genomic_DNA"/>
</dbReference>
<sequence>MVRYALPWDQRGSSRKICSTACSSSSTLGTFGIRHRRGFRNISSSKGNKLSLAHERLVKQKARPSKERPATFACCSNKTLAFRQQAIQGQIDRPRLLYLPKANFNGCTRPLRSVNLPVEHRVKLLLDMASSQQQPTPALMRPLNGFRVIACLAVTMVHGALVLAVAGSPWLWYDILDRNKWANIISGAAFMFAMTTFMILTGLLAASSIIVQLEESQQGNDKVVRHYYAKRILRVVPAYYVALAFKEFVKDWPAKLTVTSILYRAAVVIGLNIPARVPILAITDTASHHPDSVAANWRFLNWLHGAFMTRVTEFGLGILIYLIVSSPKACAALRTRPWVCTTVSALTSAFIMSACIADADARPRPTEVSPLSARLGVHVVVLGVLAPLSTAWLILYTLVRPGLPATWAAAILGSNKWDWFAARTYSVFLLHPFVYFGVFQAVPVTAWIGPLDHFSTYATVLGGFAAETLRTSGGKGDGLMQGATATFCSVAVFLLSLSCLNATQIPGLDSLQAPAPGRGIPLAPAIAPGRTVTAPIQNGQTSAQVSNATGMTVNPAPSGPILSVGTLTNNATASQARKNTTLASPDYAGGSYMFNKSDTSANPNAAAMAASPAAAAAIQAAAANGAGSWAVVGDSGAIAIHTIFTPDNRILLMMRPDPTTPDNQLTVGPGEIEIAAIYDLKTNTYVPFHIQEHPFCSGHVVLPDGNPLIVGGDNIDLDGDFLTNGLKAVREYNYSTTSISNPIELPTGRWYPTLVTLPNGLILIVGGSQVEAGGYSPGCTSNVAGSFSDPSYDNPTFTMYDPAAETLTKDVPLQILSDAWPINLYPYLGLLPHTGSVLTIAGKAIQALQYKPTGATVDSSYGTFPTLPVPVSYPQTASFTMLTLEPPYYTPEVLIVGGSSTDCANAGTPASAASILLNASVGSNHSFVAEVMPVGRVMPDAVLLPTGDVFVCNGGQLGIAGGLPGSGESSIGATTGSLYNTSASVGSRWSTLADSMIPRYYHSSAFLTPNGTVWVAGSEPTVEYRVQIFTPAYLLNGMPRPVIGSAPGGINLGRNFTIIYTGTAGIDRVVIDKFTAVTHSIHMDQRQVRLACTDLKAGASVSCTAPPDYTISPAGYYMLFIVYQGVPSEAKIITVN</sequence>
<dbReference type="CDD" id="cd02851">
    <property type="entry name" value="E_set_GO_C"/>
    <property type="match status" value="1"/>
</dbReference>
<dbReference type="InterPro" id="IPR009880">
    <property type="entry name" value="Glyoxal_oxidase_N"/>
</dbReference>
<dbReference type="AlphaFoldDB" id="A0AAW1T3Y1"/>
<comment type="caution">
    <text evidence="6">The sequence shown here is derived from an EMBL/GenBank/DDBJ whole genome shotgun (WGS) entry which is preliminary data.</text>
</comment>
<dbReference type="SUPFAM" id="SSF81296">
    <property type="entry name" value="E set domains"/>
    <property type="match status" value="1"/>
</dbReference>
<evidence type="ECO:0000313" key="6">
    <source>
        <dbReference type="EMBL" id="KAK9863598.1"/>
    </source>
</evidence>
<accession>A0AAW1T3Y1</accession>
<keyword evidence="7" id="KW-1185">Reference proteome</keyword>
<dbReference type="PANTHER" id="PTHR32208:SF21">
    <property type="entry name" value="LOW QUALITY PROTEIN: ALDEHYDE OXIDASE GLOX-LIKE"/>
    <property type="match status" value="1"/>
</dbReference>
<reference evidence="6 7" key="1">
    <citation type="journal article" date="2024" name="Nat. Commun.">
        <title>Phylogenomics reveals the evolutionary origins of lichenization in chlorophyte algae.</title>
        <authorList>
            <person name="Puginier C."/>
            <person name="Libourel C."/>
            <person name="Otte J."/>
            <person name="Skaloud P."/>
            <person name="Haon M."/>
            <person name="Grisel S."/>
            <person name="Petersen M."/>
            <person name="Berrin J.G."/>
            <person name="Delaux P.M."/>
            <person name="Dal Grande F."/>
            <person name="Keller J."/>
        </authorList>
    </citation>
    <scope>NUCLEOTIDE SEQUENCE [LARGE SCALE GENOMIC DNA]</scope>
    <source>
        <strain evidence="6 7">SAG 2523</strain>
    </source>
</reference>
<evidence type="ECO:0000313" key="7">
    <source>
        <dbReference type="Proteomes" id="UP001485043"/>
    </source>
</evidence>
<feature type="domain" description="Glyoxal oxidase N-terminal" evidence="4">
    <location>
        <begin position="808"/>
        <end position="1027"/>
    </location>
</feature>
<dbReference type="InterPro" id="IPR015202">
    <property type="entry name" value="GO-like_E_set"/>
</dbReference>
<keyword evidence="2" id="KW-0472">Membrane</keyword>
<dbReference type="Pfam" id="PF07250">
    <property type="entry name" value="Glyoxal_oxid_N"/>
    <property type="match status" value="1"/>
</dbReference>
<feature type="domain" description="Acyltransferase 3" evidence="3">
    <location>
        <begin position="143"/>
        <end position="244"/>
    </location>
</feature>
<proteinExistence type="predicted"/>
<evidence type="ECO:0000256" key="2">
    <source>
        <dbReference type="SAM" id="Phobius"/>
    </source>
</evidence>
<evidence type="ECO:0000259" key="3">
    <source>
        <dbReference type="Pfam" id="PF01757"/>
    </source>
</evidence>
<name>A0AAW1T3Y1_9CHLO</name>
<dbReference type="Gene3D" id="2.60.40.10">
    <property type="entry name" value="Immunoglobulins"/>
    <property type="match status" value="1"/>
</dbReference>
<feature type="domain" description="Galactose oxidase-like Early set" evidence="5">
    <location>
        <begin position="1040"/>
        <end position="1135"/>
    </location>
</feature>
<evidence type="ECO:0000256" key="1">
    <source>
        <dbReference type="ARBA" id="ARBA00022729"/>
    </source>
</evidence>
<feature type="transmembrane region" description="Helical" evidence="2">
    <location>
        <begin position="420"/>
        <end position="438"/>
    </location>
</feature>
<dbReference type="InterPro" id="IPR037293">
    <property type="entry name" value="Gal_Oxidase_central_sf"/>
</dbReference>
<feature type="transmembrane region" description="Helical" evidence="2">
    <location>
        <begin position="146"/>
        <end position="172"/>
    </location>
</feature>
<keyword evidence="2" id="KW-1133">Transmembrane helix</keyword>
<dbReference type="InterPro" id="IPR013783">
    <property type="entry name" value="Ig-like_fold"/>
</dbReference>
<dbReference type="PANTHER" id="PTHR32208">
    <property type="entry name" value="SECRETED PROTEIN-RELATED"/>
    <property type="match status" value="1"/>
</dbReference>
<evidence type="ECO:0000259" key="5">
    <source>
        <dbReference type="Pfam" id="PF09118"/>
    </source>
</evidence>
<keyword evidence="2" id="KW-0812">Transmembrane</keyword>
<dbReference type="InterPro" id="IPR002656">
    <property type="entry name" value="Acyl_transf_3_dom"/>
</dbReference>
<feature type="transmembrane region" description="Helical" evidence="2">
    <location>
        <begin position="336"/>
        <end position="359"/>
    </location>
</feature>
<keyword evidence="1" id="KW-0732">Signal</keyword>
<gene>
    <name evidence="6" type="ORF">WJX84_001727</name>
</gene>
<feature type="transmembrane region" description="Helical" evidence="2">
    <location>
        <begin position="261"/>
        <end position="282"/>
    </location>
</feature>
<dbReference type="GO" id="GO:0016747">
    <property type="term" value="F:acyltransferase activity, transferring groups other than amino-acyl groups"/>
    <property type="evidence" value="ECO:0007669"/>
    <property type="project" value="InterPro"/>
</dbReference>
<dbReference type="SUPFAM" id="SSF50965">
    <property type="entry name" value="Galactose oxidase, central domain"/>
    <property type="match status" value="1"/>
</dbReference>